<keyword evidence="3" id="KW-1185">Reference proteome</keyword>
<dbReference type="EMBL" id="BSSQ01000011">
    <property type="protein sequence ID" value="GLX68432.1"/>
    <property type="molecule type" value="Genomic_DNA"/>
</dbReference>
<evidence type="ECO:0000259" key="1">
    <source>
        <dbReference type="PROSITE" id="PS51175"/>
    </source>
</evidence>
<dbReference type="Pfam" id="PF13088">
    <property type="entry name" value="BNR_2"/>
    <property type="match status" value="1"/>
</dbReference>
<protein>
    <recommendedName>
        <fullName evidence="1">CBM6 domain-containing protein</fullName>
    </recommendedName>
</protein>
<dbReference type="InterPro" id="IPR011040">
    <property type="entry name" value="Sialidase"/>
</dbReference>
<evidence type="ECO:0000313" key="3">
    <source>
        <dbReference type="Proteomes" id="UP001157114"/>
    </source>
</evidence>
<feature type="domain" description="CBM6" evidence="1">
    <location>
        <begin position="384"/>
        <end position="504"/>
    </location>
</feature>
<evidence type="ECO:0000313" key="2">
    <source>
        <dbReference type="EMBL" id="GLX68432.1"/>
    </source>
</evidence>
<dbReference type="InterPro" id="IPR036278">
    <property type="entry name" value="Sialidase_sf"/>
</dbReference>
<dbReference type="PANTHER" id="PTHR38792:SF3">
    <property type="entry name" value="BNR_ASP-BOX REPEAT DOMAIN PROTEIN (AFU_ORTHOLOGUE AFUA_7G06430)-RELATED"/>
    <property type="match status" value="1"/>
</dbReference>
<accession>A0ABQ6GFK0</accession>
<dbReference type="InterPro" id="IPR005084">
    <property type="entry name" value="CBM6"/>
</dbReference>
<sequence>MPLPYSLNGSLVGTPDPSHSYAEGGAAYPRILCLRHNGPSNGTLLCTYELYAFVNKETVWPIYKSTDNGATWQFVTNVRDTQYGLGNKLQPVLFELPVQLGNLPAGTLLLAGDCIPNDGSSTSIVVYMSQDCGASWTYLSTVDHGGPAICDASAEAATTSIWEPFFGIDAYDNLVCYYSDERQKSNGIHQALVHRVSLDGGLSWGELVNDVAIANNNDRPGMITVTRLPNGRFFAAYEVVNLPSNAHNVGPIYFKFSDDGLTWNADDIGTPLLLEDGVGIGAAPYCKWVPTEHPNGMIIVSAKWGVNNDGNIVGEQNFFVNYNLGEGKWERLPLAVTYHHQLAGYSHSFDTSLDHRILYQATSVENLVTNLNEIRVGIRPLHAQRYEARHAKTCNVQILSNIDASCGEKVRFISLDSSIRFDHIHVPVSGTYKLRIRYSNGTKTDSIQTVLINDEVNLPISYPPAVDWERFLWASLFISLNQGVNTLQFNTTFGEVEIDCIEIDQEG</sequence>
<dbReference type="InterPro" id="IPR008979">
    <property type="entry name" value="Galactose-bd-like_sf"/>
</dbReference>
<dbReference type="SUPFAM" id="SSF50939">
    <property type="entry name" value="Sialidases"/>
    <property type="match status" value="1"/>
</dbReference>
<dbReference type="Gene3D" id="2.120.10.10">
    <property type="match status" value="1"/>
</dbReference>
<dbReference type="PANTHER" id="PTHR38792">
    <property type="entry name" value="BNR/ASP-BOX REPEAT DOMAIN PROTEIN (AFU_ORTHOLOGUE AFUA_7G06430)-RELATED"/>
    <property type="match status" value="1"/>
</dbReference>
<gene>
    <name evidence="2" type="ORF">MU1_27770</name>
</gene>
<dbReference type="RefSeq" id="WP_284239164.1">
    <property type="nucleotide sequence ID" value="NZ_BSSQ01000011.1"/>
</dbReference>
<dbReference type="CDD" id="cd15482">
    <property type="entry name" value="Sialidase_non-viral"/>
    <property type="match status" value="1"/>
</dbReference>
<proteinExistence type="predicted"/>
<organism evidence="2 3">
    <name type="scientific">Paenibacillus glycanilyticus</name>
    <dbReference type="NCBI Taxonomy" id="126569"/>
    <lineage>
        <taxon>Bacteria</taxon>
        <taxon>Bacillati</taxon>
        <taxon>Bacillota</taxon>
        <taxon>Bacilli</taxon>
        <taxon>Bacillales</taxon>
        <taxon>Paenibacillaceae</taxon>
        <taxon>Paenibacillus</taxon>
    </lineage>
</organism>
<name>A0ABQ6GFK0_9BACL</name>
<comment type="caution">
    <text evidence="2">The sequence shown here is derived from an EMBL/GenBank/DDBJ whole genome shotgun (WGS) entry which is preliminary data.</text>
</comment>
<dbReference type="PROSITE" id="PS51175">
    <property type="entry name" value="CBM6"/>
    <property type="match status" value="1"/>
</dbReference>
<dbReference type="Proteomes" id="UP001157114">
    <property type="component" value="Unassembled WGS sequence"/>
</dbReference>
<dbReference type="Gene3D" id="2.60.120.260">
    <property type="entry name" value="Galactose-binding domain-like"/>
    <property type="match status" value="1"/>
</dbReference>
<reference evidence="2 3" key="1">
    <citation type="submission" date="2023-03" db="EMBL/GenBank/DDBJ databases">
        <title>Draft genome sequence of the bacteria which degrade cell wall of Tricholomamatutake.</title>
        <authorList>
            <person name="Konishi Y."/>
            <person name="Fukuta Y."/>
            <person name="Shirasaka N."/>
        </authorList>
    </citation>
    <scope>NUCLEOTIDE SEQUENCE [LARGE SCALE GENOMIC DNA]</scope>
    <source>
        <strain evidence="3">mu1</strain>
    </source>
</reference>
<dbReference type="SUPFAM" id="SSF49785">
    <property type="entry name" value="Galactose-binding domain-like"/>
    <property type="match status" value="1"/>
</dbReference>